<protein>
    <submittedName>
        <fullName evidence="10">Prenylcysteine lyase-domain-containing protein</fullName>
    </submittedName>
</protein>
<dbReference type="Proteomes" id="UP000772434">
    <property type="component" value="Unassembled WGS sequence"/>
</dbReference>
<feature type="signal peptide" evidence="8">
    <location>
        <begin position="1"/>
        <end position="16"/>
    </location>
</feature>
<keyword evidence="7" id="KW-0325">Glycoprotein</keyword>
<dbReference type="InterPro" id="IPR036188">
    <property type="entry name" value="FAD/NAD-bd_sf"/>
</dbReference>
<evidence type="ECO:0000256" key="2">
    <source>
        <dbReference type="ARBA" id="ARBA00009967"/>
    </source>
</evidence>
<evidence type="ECO:0000256" key="5">
    <source>
        <dbReference type="ARBA" id="ARBA00022827"/>
    </source>
</evidence>
<reference evidence="10" key="1">
    <citation type="submission" date="2020-11" db="EMBL/GenBank/DDBJ databases">
        <authorList>
            <consortium name="DOE Joint Genome Institute"/>
            <person name="Ahrendt S."/>
            <person name="Riley R."/>
            <person name="Andreopoulos W."/>
            <person name="Labutti K."/>
            <person name="Pangilinan J."/>
            <person name="Ruiz-Duenas F.J."/>
            <person name="Barrasa J.M."/>
            <person name="Sanchez-Garcia M."/>
            <person name="Camarero S."/>
            <person name="Miyauchi S."/>
            <person name="Serrano A."/>
            <person name="Linde D."/>
            <person name="Babiker R."/>
            <person name="Drula E."/>
            <person name="Ayuso-Fernandez I."/>
            <person name="Pacheco R."/>
            <person name="Padilla G."/>
            <person name="Ferreira P."/>
            <person name="Barriuso J."/>
            <person name="Kellner H."/>
            <person name="Castanera R."/>
            <person name="Alfaro M."/>
            <person name="Ramirez L."/>
            <person name="Pisabarro A.G."/>
            <person name="Kuo A."/>
            <person name="Tritt A."/>
            <person name="Lipzen A."/>
            <person name="He G."/>
            <person name="Yan M."/>
            <person name="Ng V."/>
            <person name="Cullen D."/>
            <person name="Martin F."/>
            <person name="Rosso M.-N."/>
            <person name="Henrissat B."/>
            <person name="Hibbett D."/>
            <person name="Martinez A.T."/>
            <person name="Grigoriev I.V."/>
        </authorList>
    </citation>
    <scope>NUCLEOTIDE SEQUENCE</scope>
    <source>
        <strain evidence="10">AH 40177</strain>
    </source>
</reference>
<dbReference type="AlphaFoldDB" id="A0A9P5PMW6"/>
<feature type="domain" description="Prenylcysteine lyase" evidence="9">
    <location>
        <begin position="150"/>
        <end position="482"/>
    </location>
</feature>
<dbReference type="PANTHER" id="PTHR15944:SF0">
    <property type="entry name" value="PRENYLCYSTEINE LYASE DOMAIN-CONTAINING PROTEIN"/>
    <property type="match status" value="1"/>
</dbReference>
<dbReference type="GO" id="GO:0016829">
    <property type="term" value="F:lyase activity"/>
    <property type="evidence" value="ECO:0007669"/>
    <property type="project" value="UniProtKB-KW"/>
</dbReference>
<keyword evidence="5" id="KW-0274">FAD</keyword>
<evidence type="ECO:0000256" key="4">
    <source>
        <dbReference type="ARBA" id="ARBA00022729"/>
    </source>
</evidence>
<keyword evidence="6" id="KW-0560">Oxidoreductase</keyword>
<comment type="similarity">
    <text evidence="2">Belongs to the prenylcysteine oxidase family.</text>
</comment>
<evidence type="ECO:0000259" key="9">
    <source>
        <dbReference type="Pfam" id="PF07156"/>
    </source>
</evidence>
<name>A0A9P5PMW6_9AGAR</name>
<dbReference type="Pfam" id="PF07156">
    <property type="entry name" value="Prenylcys_lyase"/>
    <property type="match status" value="1"/>
</dbReference>
<evidence type="ECO:0000256" key="7">
    <source>
        <dbReference type="ARBA" id="ARBA00023180"/>
    </source>
</evidence>
<dbReference type="GO" id="GO:0030327">
    <property type="term" value="P:prenylated protein catabolic process"/>
    <property type="evidence" value="ECO:0007669"/>
    <property type="project" value="TreeGrafter"/>
</dbReference>
<evidence type="ECO:0000313" key="10">
    <source>
        <dbReference type="EMBL" id="KAF9066052.1"/>
    </source>
</evidence>
<dbReference type="PANTHER" id="PTHR15944">
    <property type="entry name" value="FARNESYLCYSTEINE LYASE"/>
    <property type="match status" value="1"/>
</dbReference>
<comment type="cofactor">
    <cofactor evidence="1">
        <name>FAD</name>
        <dbReference type="ChEBI" id="CHEBI:57692"/>
    </cofactor>
</comment>
<dbReference type="GO" id="GO:0001735">
    <property type="term" value="F:prenylcysteine oxidase activity"/>
    <property type="evidence" value="ECO:0007669"/>
    <property type="project" value="InterPro"/>
</dbReference>
<keyword evidence="10" id="KW-0456">Lyase</keyword>
<evidence type="ECO:0000256" key="6">
    <source>
        <dbReference type="ARBA" id="ARBA00023002"/>
    </source>
</evidence>
<feature type="chain" id="PRO_5040243238" evidence="8">
    <location>
        <begin position="17"/>
        <end position="517"/>
    </location>
</feature>
<keyword evidence="3" id="KW-0285">Flavoprotein</keyword>
<evidence type="ECO:0000256" key="3">
    <source>
        <dbReference type="ARBA" id="ARBA00022630"/>
    </source>
</evidence>
<proteinExistence type="inferred from homology"/>
<keyword evidence="4 8" id="KW-0732">Signal</keyword>
<dbReference type="EMBL" id="JADNRY010000093">
    <property type="protein sequence ID" value="KAF9066052.1"/>
    <property type="molecule type" value="Genomic_DNA"/>
</dbReference>
<dbReference type="PIRSF" id="PIRSF036292">
    <property type="entry name" value="Prenylcysteine_oxidase"/>
    <property type="match status" value="1"/>
</dbReference>
<organism evidence="10 11">
    <name type="scientific">Rhodocollybia butyracea</name>
    <dbReference type="NCBI Taxonomy" id="206335"/>
    <lineage>
        <taxon>Eukaryota</taxon>
        <taxon>Fungi</taxon>
        <taxon>Dikarya</taxon>
        <taxon>Basidiomycota</taxon>
        <taxon>Agaricomycotina</taxon>
        <taxon>Agaricomycetes</taxon>
        <taxon>Agaricomycetidae</taxon>
        <taxon>Agaricales</taxon>
        <taxon>Marasmiineae</taxon>
        <taxon>Omphalotaceae</taxon>
        <taxon>Rhodocollybia</taxon>
    </lineage>
</organism>
<comment type="caution">
    <text evidence="10">The sequence shown here is derived from an EMBL/GenBank/DDBJ whole genome shotgun (WGS) entry which is preliminary data.</text>
</comment>
<dbReference type="SUPFAM" id="SSF51905">
    <property type="entry name" value="FAD/NAD(P)-binding domain"/>
    <property type="match status" value="1"/>
</dbReference>
<dbReference type="GO" id="GO:0030328">
    <property type="term" value="P:prenylcysteine catabolic process"/>
    <property type="evidence" value="ECO:0007669"/>
    <property type="project" value="InterPro"/>
</dbReference>
<keyword evidence="11" id="KW-1185">Reference proteome</keyword>
<sequence length="517" mass="57564">MRPALLVLSLVSSSFALQLPFKVPFFQSTFSSEDDEPVRGPPRIAVIGAGAGGSSAAFWISKAQQRFGLDVQVDVYEKTSHIGGRSLTVYPHHNNSYEPVELGASIFIKANKNLWRAVQEFNLTLRDLSQEDNNLGVWDGEELLINYGGSWWDTLKVVYRYGVMSPRRVDSLVSSMLKQYSTLYTVDSPKWENITDLAQSFGWMDLVENTGADYFTSNGVSPKYVYEMIEAATRVNYGQNIDSIHALEAACSVSATGASQVEGGNWQMFDRFLNHSGANVYTDTKVTRISQKQSKSRPWTVQSGKGSIDYKAVILAAPFHQSDIEIPETLASQIPEQPYVHLHVTLLTTTSPSINREYLSLPPNEKVPSMLLTSYDGVRQGRKAPEFNSISYHGKISEEEWIVKIFSEVPVEDNWLNSVFSGKVGWVHRTEFDAYPKLPPSSTFPPVKLDHGFYYVNAFEPFISTMETETVASRNVVDLLLNEEFGSSICGQRISGSTKGDVATAAADKDFVLGWDC</sequence>
<accession>A0A9P5PMW6</accession>
<evidence type="ECO:0000256" key="8">
    <source>
        <dbReference type="SAM" id="SignalP"/>
    </source>
</evidence>
<evidence type="ECO:0000256" key="1">
    <source>
        <dbReference type="ARBA" id="ARBA00001974"/>
    </source>
</evidence>
<dbReference type="Gene3D" id="3.50.50.60">
    <property type="entry name" value="FAD/NAD(P)-binding domain"/>
    <property type="match status" value="1"/>
</dbReference>
<evidence type="ECO:0000313" key="11">
    <source>
        <dbReference type="Proteomes" id="UP000772434"/>
    </source>
</evidence>
<dbReference type="Pfam" id="PF13450">
    <property type="entry name" value="NAD_binding_8"/>
    <property type="match status" value="1"/>
</dbReference>
<dbReference type="InterPro" id="IPR017046">
    <property type="entry name" value="Prenylcysteine_Oxase1"/>
</dbReference>
<dbReference type="InterPro" id="IPR010795">
    <property type="entry name" value="Prenylcys_lyase"/>
</dbReference>
<dbReference type="OrthoDB" id="437369at2759"/>
<gene>
    <name evidence="10" type="ORF">BDP27DRAFT_1297720</name>
</gene>